<gene>
    <name evidence="1" type="ORF">SAMN04488121_103346</name>
</gene>
<dbReference type="OrthoDB" id="1521841at2"/>
<organism evidence="1 2">
    <name type="scientific">Chitinophaga filiformis</name>
    <name type="common">Myxococcus filiformis</name>
    <name type="synonym">Flexibacter filiformis</name>
    <dbReference type="NCBI Taxonomy" id="104663"/>
    <lineage>
        <taxon>Bacteria</taxon>
        <taxon>Pseudomonadati</taxon>
        <taxon>Bacteroidota</taxon>
        <taxon>Chitinophagia</taxon>
        <taxon>Chitinophagales</taxon>
        <taxon>Chitinophagaceae</taxon>
        <taxon>Chitinophaga</taxon>
    </lineage>
</organism>
<dbReference type="Proteomes" id="UP000199045">
    <property type="component" value="Unassembled WGS sequence"/>
</dbReference>
<name>A0A1G7R6S4_CHIFI</name>
<sequence>MTRLLQASLLFTICSILASCHDDQPWARGMVDGYAPIYSTEASLKQISFQVPRKTVNPGKLFTAGTLVLQEEIDSGLHVISYQDPAHPIKTGFLRIPGFQVAAIEGDYLYANNYDDLIAIRLKTISADMSVGRIVGIWKQLNYPAGKGVYFECVDPSKGIVVGWRKTKINNPQCRRPEDMYDEPSQNSTRNNAGMVAFHRKLYLVTSDALAVYSLAYPERPVLTKSKALPRAKVDSLFLLNKELAVSYSTQLGRYDTASLDNISLFNNLSHCLKVRARGDTAYAISSRRNLCGGLSSILIKFRLKKDSTGAAELGRLQVGMANAFVIAGNYIYVAASESMSVVNIAGGKFESAGDLFTGGYLDIVNNGNLLFLRDNKQIACYSIASSPVSPTLISQLVY</sequence>
<dbReference type="PROSITE" id="PS51257">
    <property type="entry name" value="PROKAR_LIPOPROTEIN"/>
    <property type="match status" value="1"/>
</dbReference>
<dbReference type="STRING" id="104663.SAMN04488121_103346"/>
<dbReference type="AlphaFoldDB" id="A0A1G7R6S4"/>
<dbReference type="EMBL" id="FNBN01000003">
    <property type="protein sequence ID" value="SDG06482.1"/>
    <property type="molecule type" value="Genomic_DNA"/>
</dbReference>
<evidence type="ECO:0000313" key="1">
    <source>
        <dbReference type="EMBL" id="SDG06482.1"/>
    </source>
</evidence>
<evidence type="ECO:0008006" key="3">
    <source>
        <dbReference type="Google" id="ProtNLM"/>
    </source>
</evidence>
<dbReference type="RefSeq" id="WP_089832817.1">
    <property type="nucleotide sequence ID" value="NZ_FNBN01000003.1"/>
</dbReference>
<proteinExistence type="predicted"/>
<reference evidence="1 2" key="1">
    <citation type="submission" date="2016-10" db="EMBL/GenBank/DDBJ databases">
        <authorList>
            <person name="de Groot N.N."/>
        </authorList>
    </citation>
    <scope>NUCLEOTIDE SEQUENCE [LARGE SCALE GENOMIC DNA]</scope>
    <source>
        <strain evidence="1 2">DSM 527</strain>
    </source>
</reference>
<evidence type="ECO:0000313" key="2">
    <source>
        <dbReference type="Proteomes" id="UP000199045"/>
    </source>
</evidence>
<protein>
    <recommendedName>
        <fullName evidence="3">LVIVD repeat-containing protein</fullName>
    </recommendedName>
</protein>
<accession>A0A1G7R6S4</accession>